<evidence type="ECO:0000259" key="2">
    <source>
        <dbReference type="PROSITE" id="PS50234"/>
    </source>
</evidence>
<comment type="caution">
    <text evidence="3">The sequence shown here is derived from an EMBL/GenBank/DDBJ whole genome shotgun (WGS) entry which is preliminary data.</text>
</comment>
<dbReference type="SMART" id="SM00327">
    <property type="entry name" value="VWA"/>
    <property type="match status" value="1"/>
</dbReference>
<organism evidence="3 4">
    <name type="scientific">Lacinutrix iliipiscaria</name>
    <dbReference type="NCBI Taxonomy" id="1230532"/>
    <lineage>
        <taxon>Bacteria</taxon>
        <taxon>Pseudomonadati</taxon>
        <taxon>Bacteroidota</taxon>
        <taxon>Flavobacteriia</taxon>
        <taxon>Flavobacteriales</taxon>
        <taxon>Flavobacteriaceae</taxon>
        <taxon>Lacinutrix</taxon>
    </lineage>
</organism>
<evidence type="ECO:0000313" key="3">
    <source>
        <dbReference type="EMBL" id="MFD2824212.1"/>
    </source>
</evidence>
<evidence type="ECO:0000313" key="4">
    <source>
        <dbReference type="Proteomes" id="UP001597533"/>
    </source>
</evidence>
<dbReference type="EMBL" id="JBHUOV010000007">
    <property type="protein sequence ID" value="MFD2824212.1"/>
    <property type="molecule type" value="Genomic_DNA"/>
</dbReference>
<reference evidence="4" key="1">
    <citation type="journal article" date="2019" name="Int. J. Syst. Evol. Microbiol.">
        <title>The Global Catalogue of Microorganisms (GCM) 10K type strain sequencing project: providing services to taxonomists for standard genome sequencing and annotation.</title>
        <authorList>
            <consortium name="The Broad Institute Genomics Platform"/>
            <consortium name="The Broad Institute Genome Sequencing Center for Infectious Disease"/>
            <person name="Wu L."/>
            <person name="Ma J."/>
        </authorList>
    </citation>
    <scope>NUCLEOTIDE SEQUENCE [LARGE SCALE GENOMIC DNA]</scope>
    <source>
        <strain evidence="4">KCTC 32141</strain>
    </source>
</reference>
<feature type="domain" description="VWFA" evidence="2">
    <location>
        <begin position="27"/>
        <end position="206"/>
    </location>
</feature>
<protein>
    <submittedName>
        <fullName evidence="3">VWA domain-containing protein</fullName>
    </submittedName>
</protein>
<evidence type="ECO:0000256" key="1">
    <source>
        <dbReference type="SAM" id="SignalP"/>
    </source>
</evidence>
<keyword evidence="1" id="KW-0732">Signal</keyword>
<feature type="signal peptide" evidence="1">
    <location>
        <begin position="1"/>
        <end position="19"/>
    </location>
</feature>
<dbReference type="Pfam" id="PF00092">
    <property type="entry name" value="VWA"/>
    <property type="match status" value="1"/>
</dbReference>
<keyword evidence="4" id="KW-1185">Reference proteome</keyword>
<proteinExistence type="predicted"/>
<sequence length="466" mass="51108">MKHFILILCLFSLLFKIHAQDEKSPSPILFIYDASGSMWGKIGDKTKKEIASEVLFSTVNELPNQQHVGLIAYGHRQKGDCKDVEFLVDINNQSKANINTAIKDINPLGKTPLAYSAAQAIAKLKQSKTKATIILITDGIESCDGNICDVVANAKSEGIDFKLHIVGFGLKEGETEQLKCAAQAGEGNYYDASDASGLAEGLSEATSQTIDTNQGNVSIYTTKNGEPVDAWIKAKKAGTNDVIDGSRTYRDSAWIYLPPGKYDIDIVPLENSKIKGTSITLDIKKDEIKHETISFDGGKINIITLNNNEGWDCTSTVKSQDGKAVGHSRTYGRPQVVEVNPGTYDIEIVALRMNGLETKYTIEDVLVESGKTIDATHNFKTGIAKLGVQENGKLVDVVVNIYSLDKTIFIAGGRSYTTSSSNPREFILNPGKYAVKLRGRKQGTDTIKWFEITVVEKEAFTKMFEW</sequence>
<dbReference type="InterPro" id="IPR002035">
    <property type="entry name" value="VWF_A"/>
</dbReference>
<dbReference type="RefSeq" id="WP_183488574.1">
    <property type="nucleotide sequence ID" value="NZ_JBHUOV010000007.1"/>
</dbReference>
<accession>A0ABW5WQN5</accession>
<feature type="chain" id="PRO_5047070206" evidence="1">
    <location>
        <begin position="20"/>
        <end position="466"/>
    </location>
</feature>
<dbReference type="InterPro" id="IPR036465">
    <property type="entry name" value="vWFA_dom_sf"/>
</dbReference>
<gene>
    <name evidence="3" type="ORF">ACFS5M_11075</name>
</gene>
<dbReference type="Gene3D" id="3.40.50.410">
    <property type="entry name" value="von Willebrand factor, type A domain"/>
    <property type="match status" value="2"/>
</dbReference>
<dbReference type="Proteomes" id="UP001597533">
    <property type="component" value="Unassembled WGS sequence"/>
</dbReference>
<dbReference type="PROSITE" id="PS50234">
    <property type="entry name" value="VWFA"/>
    <property type="match status" value="1"/>
</dbReference>
<dbReference type="SUPFAM" id="SSF53300">
    <property type="entry name" value="vWA-like"/>
    <property type="match status" value="1"/>
</dbReference>
<name>A0ABW5WQN5_9FLAO</name>